<dbReference type="InterPro" id="IPR043502">
    <property type="entry name" value="DNA/RNA_pol_sf"/>
</dbReference>
<name>A0A8S4QYD7_9NEOP</name>
<sequence length="1885" mass="216013">MPLTRSMKDELRAASQQAEEAITRRTQETSEHAATDSSRTKTPESTATNINVSRDTGEDRLIKLTAEKKLTERKNLIKSLQEQEAQKNSSIRTVVPEGSVRAKSFRSTSSAARLRKLEAEEEMLQIQLKLARIRLEKQQIMDDEEDNLEEEPALEDRSSQVQKWIQTSPLTEVKDDIPGQLFQDSQATQPGVKIEHPATSTTQAFIIADAIKQAFESHTFSAQRTSQHQLYQELPYYDGNSSEWVAFRVVYDDTSKSYTPTQNMTRLRRAIKGAARSTFKSLLYSDATPDQVMKALQRRYGRPDSLVMQELDRIKALPKIGENPQEICSFASDVDNCVTAIHGLQKPQYLCSPVMVREIVEKLPSYLKFQWYDYADAKEDQEPADLTLMAKFLNKQADRCGAYALLEKKKQPRGREMTHIVTEDEEDEGRRPLSAKNGSKKWNCINCQGNHYLTDCPLFLKKSVEERWKLVVSHRICFKYLQGRHRKDHCKKPPCKTCKYPHHSLLHSERRNPEQKNEASNSTNVFNEVDAEQAMTTSITLPVHAMRTTRAYLKIVPVEIYGPTGSQKVLALLDEGSTVSLLDSQIAKSIGAKGTEEELVIESIGGKLIRKINSERLNICIRGVHQQEKKNLHRVRTIDEMNLAPQFIDKERIEQCSHLKQIATVLYYEFEPPRLLIGQDNWELIISQDIKRGKPGQPVASLTELGWVLHGSDKRNVKPVHFINKCMHVKTMEDKIHDTMKEHFAIESLGVQPRRPTTDSDGRALAILEQTCRRRPDGRFEVGLLWKNKDDQMPDSYKSAEKRLISIERKMDKDPNLKEEYKRQIQHLLDENYAEEATNEHNSARKWYLPHFSVVHPLKKKVRIVFDAAAKSQGKSLNDALLPGPDLLQPLFGVLTRFRQGPIAVAADIKEMFLQIKIIPEDRDSLRFLWRKGNQDTSPKEYRMNTVIFGATSSPSTAIFVKNRNAEDFKNQYPDAVLAIERNHYMDDYLHSFHSEKQLVKIASEVDFIHKKAGFELRGWASNRSYLLQKVTNEGAEKTEIELSNKEEKTLGLRWFTKEDTIGFRANLRNTPEEVLLKKRIPTKREVTSAVMSTFDPLGLASPVLIQGQKLLQSIWRSGISWDGEIEEKDHETWQTYIKNIQLLKTLNIPRCIAPHSTDGELHVFTDASETAYAAVAYWRTTNENSDFHVNLIAGKARVTPLKPVSIPRLELQAALLGSRLADSLTRELDLKINKKTYWTDSSIVLSWIKSDPRTYKTFVAHRLAEIEDLTHPQEWRWVSTLNNPADDGTRDVPENFSRSHRWFTGPDFLKLEERCWPEKRIFKEKNTGEEKEKIFTASVNDKYEYTSPDPERFSSWKRLWRTMARVLQFISLCKTKDKVNISRQLKKIDPTWKKSKKSVTRKIRNLCKEGTTKRMFLQIEPELLEQAEILLLKRSQTESFKEDFHYLERGKKLPNNSKLKKLDVEVNNGLLRLRGRVNAIKGVSEEFKRPIVLHSKNKITNLIIEDCHRRFNHGNHATVMNELRQRFLILGLRSAVRSTLHHCQWCKTYRSKPQKLPIGDLPPERLRHGAPPFTCCAVDYFGPMNVTLGRRHEKRWGALFTCLTTRAVHIELVTSLTTSSMIMALRRFAARRGMPKILYSDNGTNFVGANKELKEAIEEMKKGKLVTETEELGIKWKFIPPGAPNMGGAWERLVQSIKTALGVTLKEKTPKEETLHTLLLEAEHIVNSRPLTNAADNPDEEALTPNHFLIGRSNGAARIGAFTDKELVGRETWKTAQQLADHFWRRWLREYLPTLLPRKIGGRLEHTNLNVGDIVLIVDSSLPRCTWPRGKVLKIYPGPDGKTRVADIETRGGVLRRPNSRLVVLVTSPNLKNGATHGGETVGD</sequence>
<dbReference type="Proteomes" id="UP000838756">
    <property type="component" value="Unassembled WGS sequence"/>
</dbReference>
<dbReference type="GO" id="GO:0042575">
    <property type="term" value="C:DNA polymerase complex"/>
    <property type="evidence" value="ECO:0007669"/>
    <property type="project" value="UniProtKB-ARBA"/>
</dbReference>
<accession>A0A8S4QYD7</accession>
<proteinExistence type="predicted"/>
<dbReference type="InterPro" id="IPR040676">
    <property type="entry name" value="DUF5641"/>
</dbReference>
<feature type="compositionally biased region" description="Basic and acidic residues" evidence="1">
    <location>
        <begin position="21"/>
        <end position="42"/>
    </location>
</feature>
<dbReference type="PANTHER" id="PTHR47331">
    <property type="entry name" value="PHD-TYPE DOMAIN-CONTAINING PROTEIN"/>
    <property type="match status" value="1"/>
</dbReference>
<dbReference type="PANTHER" id="PTHR47331:SF1">
    <property type="entry name" value="GAG-LIKE PROTEIN"/>
    <property type="match status" value="1"/>
</dbReference>
<dbReference type="InterPro" id="IPR036397">
    <property type="entry name" value="RNaseH_sf"/>
</dbReference>
<dbReference type="Gene3D" id="3.10.10.10">
    <property type="entry name" value="HIV Type 1 Reverse Transcriptase, subunit A, domain 1"/>
    <property type="match status" value="1"/>
</dbReference>
<dbReference type="SUPFAM" id="SSF56672">
    <property type="entry name" value="DNA/RNA polymerases"/>
    <property type="match status" value="1"/>
</dbReference>
<dbReference type="InterPro" id="IPR043128">
    <property type="entry name" value="Rev_trsase/Diguanyl_cyclase"/>
</dbReference>
<dbReference type="OrthoDB" id="7491853at2759"/>
<dbReference type="Gene3D" id="3.30.70.270">
    <property type="match status" value="1"/>
</dbReference>
<feature type="domain" description="Integrase catalytic" evidence="2">
    <location>
        <begin position="1569"/>
        <end position="1754"/>
    </location>
</feature>
<dbReference type="EMBL" id="CAKXAJ010019172">
    <property type="protein sequence ID" value="CAH2218177.1"/>
    <property type="molecule type" value="Genomic_DNA"/>
</dbReference>
<dbReference type="GO" id="GO:0015074">
    <property type="term" value="P:DNA integration"/>
    <property type="evidence" value="ECO:0007669"/>
    <property type="project" value="InterPro"/>
</dbReference>
<dbReference type="InterPro" id="IPR005312">
    <property type="entry name" value="DUF1759"/>
</dbReference>
<dbReference type="InterPro" id="IPR008042">
    <property type="entry name" value="Retrotrans_Pao"/>
</dbReference>
<feature type="region of interest" description="Disordered" evidence="1">
    <location>
        <begin position="1"/>
        <end position="57"/>
    </location>
</feature>
<dbReference type="PROSITE" id="PS50994">
    <property type="entry name" value="INTEGRASE"/>
    <property type="match status" value="1"/>
</dbReference>
<evidence type="ECO:0000259" key="2">
    <source>
        <dbReference type="PROSITE" id="PS50994"/>
    </source>
</evidence>
<gene>
    <name evidence="3" type="primary">jg24405</name>
    <name evidence="3" type="ORF">PAEG_LOCUS6024</name>
</gene>
<feature type="compositionally biased region" description="Polar residues" evidence="1">
    <location>
        <begin position="43"/>
        <end position="54"/>
    </location>
</feature>
<dbReference type="Pfam" id="PF05380">
    <property type="entry name" value="Peptidase_A17"/>
    <property type="match status" value="1"/>
</dbReference>
<dbReference type="InterPro" id="IPR001584">
    <property type="entry name" value="Integrase_cat-core"/>
</dbReference>
<feature type="compositionally biased region" description="Basic and acidic residues" evidence="1">
    <location>
        <begin position="1"/>
        <end position="12"/>
    </location>
</feature>
<dbReference type="Pfam" id="PF18701">
    <property type="entry name" value="DUF5641"/>
    <property type="match status" value="1"/>
</dbReference>
<evidence type="ECO:0000313" key="3">
    <source>
        <dbReference type="EMBL" id="CAH2218177.1"/>
    </source>
</evidence>
<evidence type="ECO:0000256" key="1">
    <source>
        <dbReference type="SAM" id="MobiDB-lite"/>
    </source>
</evidence>
<evidence type="ECO:0000313" key="4">
    <source>
        <dbReference type="Proteomes" id="UP000838756"/>
    </source>
</evidence>
<comment type="caution">
    <text evidence="3">The sequence shown here is derived from an EMBL/GenBank/DDBJ whole genome shotgun (WGS) entry which is preliminary data.</text>
</comment>
<dbReference type="InterPro" id="IPR012337">
    <property type="entry name" value="RNaseH-like_sf"/>
</dbReference>
<dbReference type="Pfam" id="PF03564">
    <property type="entry name" value="DUF1759"/>
    <property type="match status" value="1"/>
</dbReference>
<dbReference type="CDD" id="cd01644">
    <property type="entry name" value="RT_pepA17"/>
    <property type="match status" value="1"/>
</dbReference>
<dbReference type="GO" id="GO:0071897">
    <property type="term" value="P:DNA biosynthetic process"/>
    <property type="evidence" value="ECO:0007669"/>
    <property type="project" value="UniProtKB-ARBA"/>
</dbReference>
<keyword evidence="4" id="KW-1185">Reference proteome</keyword>
<dbReference type="Gene3D" id="3.30.420.10">
    <property type="entry name" value="Ribonuclease H-like superfamily/Ribonuclease H"/>
    <property type="match status" value="1"/>
</dbReference>
<dbReference type="SUPFAM" id="SSF53098">
    <property type="entry name" value="Ribonuclease H-like"/>
    <property type="match status" value="1"/>
</dbReference>
<dbReference type="GO" id="GO:0003676">
    <property type="term" value="F:nucleic acid binding"/>
    <property type="evidence" value="ECO:0007669"/>
    <property type="project" value="InterPro"/>
</dbReference>
<organism evidence="3 4">
    <name type="scientific">Pararge aegeria aegeria</name>
    <dbReference type="NCBI Taxonomy" id="348720"/>
    <lineage>
        <taxon>Eukaryota</taxon>
        <taxon>Metazoa</taxon>
        <taxon>Ecdysozoa</taxon>
        <taxon>Arthropoda</taxon>
        <taxon>Hexapoda</taxon>
        <taxon>Insecta</taxon>
        <taxon>Pterygota</taxon>
        <taxon>Neoptera</taxon>
        <taxon>Endopterygota</taxon>
        <taxon>Lepidoptera</taxon>
        <taxon>Glossata</taxon>
        <taxon>Ditrysia</taxon>
        <taxon>Papilionoidea</taxon>
        <taxon>Nymphalidae</taxon>
        <taxon>Satyrinae</taxon>
        <taxon>Satyrini</taxon>
        <taxon>Parargina</taxon>
        <taxon>Pararge</taxon>
    </lineage>
</organism>
<reference evidence="3" key="1">
    <citation type="submission" date="2022-03" db="EMBL/GenBank/DDBJ databases">
        <authorList>
            <person name="Lindestad O."/>
        </authorList>
    </citation>
    <scope>NUCLEOTIDE SEQUENCE</scope>
</reference>
<protein>
    <submittedName>
        <fullName evidence="3">Jg24405 protein</fullName>
    </submittedName>
</protein>